<dbReference type="PANTHER" id="PTHR34386">
    <property type="entry name" value="GLUTAREDOXIN"/>
    <property type="match status" value="1"/>
</dbReference>
<dbReference type="Gene3D" id="3.40.30.10">
    <property type="entry name" value="Glutaredoxin"/>
    <property type="match status" value="1"/>
</dbReference>
<gene>
    <name evidence="2" type="ORF">SAMN02745164_00864</name>
</gene>
<dbReference type="PROSITE" id="PS51354">
    <property type="entry name" value="GLUTAREDOXIN_2"/>
    <property type="match status" value="1"/>
</dbReference>
<dbReference type="OrthoDB" id="9795531at2"/>
<dbReference type="STRING" id="1122195.SAMN02745164_00864"/>
<dbReference type="InterPro" id="IPR011911">
    <property type="entry name" value="GlrX_YruB"/>
</dbReference>
<evidence type="ECO:0000313" key="3">
    <source>
        <dbReference type="Proteomes" id="UP000184334"/>
    </source>
</evidence>
<dbReference type="InterPro" id="IPR051548">
    <property type="entry name" value="Grx-like_ET"/>
</dbReference>
<accession>A0A1M4V8G7</accession>
<keyword evidence="3" id="KW-1185">Reference proteome</keyword>
<feature type="domain" description="Glutaredoxin" evidence="1">
    <location>
        <begin position="6"/>
        <end position="64"/>
    </location>
</feature>
<dbReference type="AlphaFoldDB" id="A0A1M4V8G7"/>
<dbReference type="PANTHER" id="PTHR34386:SF1">
    <property type="entry name" value="GLUTAREDOXIN-LIKE PROTEIN NRDH"/>
    <property type="match status" value="1"/>
</dbReference>
<protein>
    <submittedName>
        <fullName evidence="2">Glutaredoxin-like protein, YruB-family</fullName>
    </submittedName>
</protein>
<dbReference type="InterPro" id="IPR002109">
    <property type="entry name" value="Glutaredoxin"/>
</dbReference>
<dbReference type="InterPro" id="IPR036249">
    <property type="entry name" value="Thioredoxin-like_sf"/>
</dbReference>
<sequence>MAHVKIAIYTTSRCPWCKKAKKYFKQLGIPFKEYNVEKDQKAAEIMVRKTGQMGVPVIEIGNQTIVGFDKAKIEKLLGI</sequence>
<dbReference type="GO" id="GO:0009055">
    <property type="term" value="F:electron transfer activity"/>
    <property type="evidence" value="ECO:0007669"/>
    <property type="project" value="TreeGrafter"/>
</dbReference>
<evidence type="ECO:0000259" key="1">
    <source>
        <dbReference type="Pfam" id="PF00462"/>
    </source>
</evidence>
<dbReference type="EMBL" id="FQUI01000010">
    <property type="protein sequence ID" value="SHE65286.1"/>
    <property type="molecule type" value="Genomic_DNA"/>
</dbReference>
<dbReference type="NCBIfam" id="TIGR02196">
    <property type="entry name" value="GlrX_YruB"/>
    <property type="match status" value="1"/>
</dbReference>
<dbReference type="CDD" id="cd02976">
    <property type="entry name" value="NrdH"/>
    <property type="match status" value="1"/>
</dbReference>
<dbReference type="Pfam" id="PF00462">
    <property type="entry name" value="Glutaredoxin"/>
    <property type="match status" value="1"/>
</dbReference>
<proteinExistence type="predicted"/>
<comment type="caution">
    <text evidence="2">The sequence shown here is derived from an EMBL/GenBank/DDBJ whole genome shotgun (WGS) entry which is preliminary data.</text>
</comment>
<dbReference type="RefSeq" id="WP_072863804.1">
    <property type="nucleotide sequence ID" value="NZ_FQUI01000010.1"/>
</dbReference>
<name>A0A1M4V8G7_MARH1</name>
<organism evidence="2 3">
    <name type="scientific">Marinitoga hydrogenitolerans (strain DSM 16785 / JCM 12826 / AT1271)</name>
    <dbReference type="NCBI Taxonomy" id="1122195"/>
    <lineage>
        <taxon>Bacteria</taxon>
        <taxon>Thermotogati</taxon>
        <taxon>Thermotogota</taxon>
        <taxon>Thermotogae</taxon>
        <taxon>Petrotogales</taxon>
        <taxon>Petrotogaceae</taxon>
        <taxon>Marinitoga</taxon>
    </lineage>
</organism>
<dbReference type="SUPFAM" id="SSF52833">
    <property type="entry name" value="Thioredoxin-like"/>
    <property type="match status" value="1"/>
</dbReference>
<dbReference type="Proteomes" id="UP000184334">
    <property type="component" value="Unassembled WGS sequence"/>
</dbReference>
<dbReference type="GO" id="GO:0045454">
    <property type="term" value="P:cell redox homeostasis"/>
    <property type="evidence" value="ECO:0007669"/>
    <property type="project" value="TreeGrafter"/>
</dbReference>
<reference evidence="2" key="1">
    <citation type="submission" date="2016-11" db="EMBL/GenBank/DDBJ databases">
        <authorList>
            <person name="Varghese N."/>
            <person name="Submissions S."/>
        </authorList>
    </citation>
    <scope>NUCLEOTIDE SEQUENCE [LARGE SCALE GENOMIC DNA]</scope>
    <source>
        <strain evidence="2">DSM 16785</strain>
    </source>
</reference>
<evidence type="ECO:0000313" key="2">
    <source>
        <dbReference type="EMBL" id="SHE65286.1"/>
    </source>
</evidence>